<sequence>MVQRYIYMLGYDGATKLLEAFEKPLNPVVRVNTLLIDSEKLKFRLESLGFSLEEIPWAKDAFRVVSKPEYPTIGSTHEYLKGYYYVHRDASALAPILLLFQDYRGDVLDACAAPGGKATFASQHVFPHGVVYANDISLPRLKSLIGHYARMKLSNNVVTWADARMLPREWTRRFSRVILDVPCSSEGTIMNDPSRKAKTTLKDLSLLVKREIELLNAGLEMLNPGGILAYITCSIAPEENEYVVSRALESRVDADVVEPPFKLFDWSHGFTSFHKLVFDDRVRNCVRIWPHIHGMFGFTFCLLTKTRS</sequence>
<dbReference type="PROSITE" id="PS51686">
    <property type="entry name" value="SAM_MT_RSMB_NOP"/>
    <property type="match status" value="1"/>
</dbReference>
<dbReference type="Pfam" id="PF01189">
    <property type="entry name" value="Methyltr_RsmB-F"/>
    <property type="match status" value="1"/>
</dbReference>
<accession>A0A7J3XYQ2</accession>
<dbReference type="AlphaFoldDB" id="A0A7J3XYQ2"/>
<evidence type="ECO:0000256" key="2">
    <source>
        <dbReference type="ARBA" id="ARBA00022603"/>
    </source>
</evidence>
<dbReference type="Gene3D" id="3.30.70.1170">
    <property type="entry name" value="Sun protein, domain 3"/>
    <property type="match status" value="1"/>
</dbReference>
<dbReference type="GO" id="GO:0030488">
    <property type="term" value="P:tRNA methylation"/>
    <property type="evidence" value="ECO:0007669"/>
    <property type="project" value="TreeGrafter"/>
</dbReference>
<keyword evidence="2 7" id="KW-0489">Methyltransferase</keyword>
<dbReference type="PANTHER" id="PTHR22807:SF74">
    <property type="entry name" value="TRNA (CYTOSINE(48)-C(5))-METHYLTRANSFERASE"/>
    <property type="match status" value="1"/>
</dbReference>
<dbReference type="InterPro" id="IPR001678">
    <property type="entry name" value="MeTrfase_RsmB-F_NOP2_dom"/>
</dbReference>
<protein>
    <submittedName>
        <fullName evidence="7">RsmB/NOP family class I SAM-dependent RNA methyltransferase</fullName>
    </submittedName>
</protein>
<feature type="domain" description="SAM-dependent MTase RsmB/NOP-type" evidence="6">
    <location>
        <begin position="17"/>
        <end position="306"/>
    </location>
</feature>
<keyword evidence="1" id="KW-0963">Cytoplasm</keyword>
<keyword evidence="5" id="KW-0694">RNA-binding</keyword>
<dbReference type="InterPro" id="IPR029063">
    <property type="entry name" value="SAM-dependent_MTases_sf"/>
</dbReference>
<dbReference type="InterPro" id="IPR023267">
    <property type="entry name" value="RCMT"/>
</dbReference>
<evidence type="ECO:0000256" key="5">
    <source>
        <dbReference type="ARBA" id="ARBA00022884"/>
    </source>
</evidence>
<organism evidence="7">
    <name type="scientific">Thermogladius calderae</name>
    <dbReference type="NCBI Taxonomy" id="1200300"/>
    <lineage>
        <taxon>Archaea</taxon>
        <taxon>Thermoproteota</taxon>
        <taxon>Thermoprotei</taxon>
        <taxon>Desulfurococcales</taxon>
        <taxon>Desulfurococcaceae</taxon>
        <taxon>Thermogladius</taxon>
    </lineage>
</organism>
<keyword evidence="4" id="KW-0949">S-adenosyl-L-methionine</keyword>
<dbReference type="InterPro" id="IPR049560">
    <property type="entry name" value="MeTrfase_RsmB-F_NOP2_cat"/>
</dbReference>
<dbReference type="CDD" id="cd02440">
    <property type="entry name" value="AdoMet_MTases"/>
    <property type="match status" value="1"/>
</dbReference>
<evidence type="ECO:0000256" key="3">
    <source>
        <dbReference type="ARBA" id="ARBA00022679"/>
    </source>
</evidence>
<dbReference type="PRINTS" id="PR02008">
    <property type="entry name" value="RCMTFAMILY"/>
</dbReference>
<evidence type="ECO:0000256" key="4">
    <source>
        <dbReference type="ARBA" id="ARBA00022691"/>
    </source>
</evidence>
<evidence type="ECO:0000256" key="1">
    <source>
        <dbReference type="ARBA" id="ARBA00022490"/>
    </source>
</evidence>
<keyword evidence="3 7" id="KW-0808">Transferase</keyword>
<evidence type="ECO:0000313" key="7">
    <source>
        <dbReference type="EMBL" id="HHP67806.1"/>
    </source>
</evidence>
<comment type="caution">
    <text evidence="7">The sequence shown here is derived from an EMBL/GenBank/DDBJ whole genome shotgun (WGS) entry which is preliminary data.</text>
</comment>
<dbReference type="Pfam" id="PF17125">
    <property type="entry name" value="Methyltr_RsmF_N"/>
    <property type="match status" value="1"/>
</dbReference>
<gene>
    <name evidence="7" type="ORF">ENM60_03310</name>
</gene>
<dbReference type="SUPFAM" id="SSF53335">
    <property type="entry name" value="S-adenosyl-L-methionine-dependent methyltransferases"/>
    <property type="match status" value="1"/>
</dbReference>
<dbReference type="InterPro" id="IPR031341">
    <property type="entry name" value="Methyltr_RsmF_N"/>
</dbReference>
<name>A0A7J3XYQ2_9CREN</name>
<dbReference type="PANTHER" id="PTHR22807">
    <property type="entry name" value="NOP2 YEAST -RELATED NOL1/NOP2/FMU SUN DOMAIN-CONTAINING"/>
    <property type="match status" value="1"/>
</dbReference>
<reference evidence="7" key="1">
    <citation type="journal article" date="2020" name="mSystems">
        <title>Genome- and Community-Level Interaction Insights into Carbon Utilization and Element Cycling Functions of Hydrothermarchaeota in Hydrothermal Sediment.</title>
        <authorList>
            <person name="Zhou Z."/>
            <person name="Liu Y."/>
            <person name="Xu W."/>
            <person name="Pan J."/>
            <person name="Luo Z.H."/>
            <person name="Li M."/>
        </authorList>
    </citation>
    <scope>NUCLEOTIDE SEQUENCE [LARGE SCALE GENOMIC DNA]</scope>
    <source>
        <strain evidence="7">SpSt-110</strain>
    </source>
</reference>
<dbReference type="Gene3D" id="3.40.50.150">
    <property type="entry name" value="Vaccinia Virus protein VP39"/>
    <property type="match status" value="1"/>
</dbReference>
<dbReference type="GO" id="GO:0016428">
    <property type="term" value="F:tRNA (cytidine-5-)-methyltransferase activity"/>
    <property type="evidence" value="ECO:0007669"/>
    <property type="project" value="TreeGrafter"/>
</dbReference>
<proteinExistence type="predicted"/>
<dbReference type="EMBL" id="DRYK01000044">
    <property type="protein sequence ID" value="HHP67806.1"/>
    <property type="molecule type" value="Genomic_DNA"/>
</dbReference>
<dbReference type="GO" id="GO:0003723">
    <property type="term" value="F:RNA binding"/>
    <property type="evidence" value="ECO:0007669"/>
    <property type="project" value="UniProtKB-KW"/>
</dbReference>
<evidence type="ECO:0000259" key="6">
    <source>
        <dbReference type="PROSITE" id="PS51686"/>
    </source>
</evidence>